<dbReference type="Proteomes" id="UP000824721">
    <property type="component" value="Chromosome"/>
</dbReference>
<organism evidence="2">
    <name type="scientific">Flavobacterium columnare</name>
    <dbReference type="NCBI Taxonomy" id="996"/>
    <lineage>
        <taxon>Bacteria</taxon>
        <taxon>Pseudomonadati</taxon>
        <taxon>Bacteroidota</taxon>
        <taxon>Flavobacteriia</taxon>
        <taxon>Flavobacteriales</taxon>
        <taxon>Flavobacteriaceae</taxon>
        <taxon>Flavobacterium</taxon>
    </lineage>
</organism>
<sequence>MLQSGPMVGYCEMTEAVIWLQTTTSANVKLEYFELANPAKKMFSEVYSTKKESGYTCHVLLEKLEPGKKIWVSSISR</sequence>
<dbReference type="KEGG" id="fdv:JJC05_07710"/>
<evidence type="ECO:0000259" key="1">
    <source>
        <dbReference type="Pfam" id="PF25077"/>
    </source>
</evidence>
<feature type="domain" description="DUF7800" evidence="1">
    <location>
        <begin position="2"/>
        <end position="69"/>
    </location>
</feature>
<gene>
    <name evidence="2" type="ORF">JJC05_07710</name>
</gene>
<dbReference type="InterPro" id="IPR056702">
    <property type="entry name" value="DUF7800"/>
</dbReference>
<protein>
    <recommendedName>
        <fullName evidence="1">DUF7800 domain-containing protein</fullName>
    </recommendedName>
</protein>
<proteinExistence type="predicted"/>
<reference evidence="2" key="1">
    <citation type="submission" date="2020-12" db="EMBL/GenBank/DDBJ databases">
        <title>Genome sequencing of genetic groups of Flavobacterium columnare.</title>
        <authorList>
            <person name="Waldbieser G.C."/>
            <person name="Griffin M.J."/>
            <person name="LaFrentz B.R."/>
        </authorList>
    </citation>
    <scope>NUCLEOTIDE SEQUENCE</scope>
    <source>
        <strain evidence="2">90-106</strain>
    </source>
</reference>
<accession>A0A8G0KX15</accession>
<name>A0A8G0KX15_9FLAO</name>
<evidence type="ECO:0000313" key="2">
    <source>
        <dbReference type="EMBL" id="QYS89994.1"/>
    </source>
</evidence>
<dbReference type="Pfam" id="PF25077">
    <property type="entry name" value="DUF7800"/>
    <property type="match status" value="1"/>
</dbReference>
<dbReference type="EMBL" id="CP067378">
    <property type="protein sequence ID" value="QYS89994.1"/>
    <property type="molecule type" value="Genomic_DNA"/>
</dbReference>
<dbReference type="AlphaFoldDB" id="A0A8G0KX15"/>